<accession>A0A9P0NUG3</accession>
<gene>
    <name evidence="1" type="ORF">ACAOBT_LOCUS1744</name>
</gene>
<organism evidence="1 2">
    <name type="scientific">Acanthoscelides obtectus</name>
    <name type="common">Bean weevil</name>
    <name type="synonym">Bruchus obtectus</name>
    <dbReference type="NCBI Taxonomy" id="200917"/>
    <lineage>
        <taxon>Eukaryota</taxon>
        <taxon>Metazoa</taxon>
        <taxon>Ecdysozoa</taxon>
        <taxon>Arthropoda</taxon>
        <taxon>Hexapoda</taxon>
        <taxon>Insecta</taxon>
        <taxon>Pterygota</taxon>
        <taxon>Neoptera</taxon>
        <taxon>Endopterygota</taxon>
        <taxon>Coleoptera</taxon>
        <taxon>Polyphaga</taxon>
        <taxon>Cucujiformia</taxon>
        <taxon>Chrysomeloidea</taxon>
        <taxon>Chrysomelidae</taxon>
        <taxon>Bruchinae</taxon>
        <taxon>Bruchini</taxon>
        <taxon>Acanthoscelides</taxon>
    </lineage>
</organism>
<dbReference type="Proteomes" id="UP001152888">
    <property type="component" value="Unassembled WGS sequence"/>
</dbReference>
<name>A0A9P0NUG3_ACAOB</name>
<evidence type="ECO:0000313" key="2">
    <source>
        <dbReference type="Proteomes" id="UP001152888"/>
    </source>
</evidence>
<evidence type="ECO:0000313" key="1">
    <source>
        <dbReference type="EMBL" id="CAH1956835.1"/>
    </source>
</evidence>
<dbReference type="EMBL" id="CAKOFQ010006667">
    <property type="protein sequence ID" value="CAH1956835.1"/>
    <property type="molecule type" value="Genomic_DNA"/>
</dbReference>
<proteinExistence type="predicted"/>
<dbReference type="AlphaFoldDB" id="A0A9P0NUG3"/>
<keyword evidence="2" id="KW-1185">Reference proteome</keyword>
<sequence>MASWAIVPDVPVDMLVETVRNFLGSGGVKRKPGSGRPETATSDANKLNVLLQLEENSRTSTTQLPLNSRISLKSVRNTLACEKLKPYKIINLHQQQEDDPDRRDQCAETMMEMINSNPNFHKNFCSAMKPPSD</sequence>
<reference evidence="1" key="1">
    <citation type="submission" date="2022-03" db="EMBL/GenBank/DDBJ databases">
        <authorList>
            <person name="Sayadi A."/>
        </authorList>
    </citation>
    <scope>NUCLEOTIDE SEQUENCE</scope>
</reference>
<protein>
    <submittedName>
        <fullName evidence="1">Uncharacterized protein</fullName>
    </submittedName>
</protein>
<comment type="caution">
    <text evidence="1">The sequence shown here is derived from an EMBL/GenBank/DDBJ whole genome shotgun (WGS) entry which is preliminary data.</text>
</comment>